<gene>
    <name evidence="2" type="primary">LOC107807107</name>
</gene>
<accession>A0AC58TEC9</accession>
<evidence type="ECO:0000313" key="1">
    <source>
        <dbReference type="Proteomes" id="UP000790787"/>
    </source>
</evidence>
<dbReference type="RefSeq" id="XP_075095593.1">
    <property type="nucleotide sequence ID" value="XM_075239492.1"/>
</dbReference>
<proteinExistence type="predicted"/>
<name>A0AC58TEC9_TOBAC</name>
<protein>
    <submittedName>
        <fullName evidence="2">Uncharacterized protein LOC107807107 isoform X2</fullName>
    </submittedName>
</protein>
<organism evidence="1 2">
    <name type="scientific">Nicotiana tabacum</name>
    <name type="common">Common tobacco</name>
    <dbReference type="NCBI Taxonomy" id="4097"/>
    <lineage>
        <taxon>Eukaryota</taxon>
        <taxon>Viridiplantae</taxon>
        <taxon>Streptophyta</taxon>
        <taxon>Embryophyta</taxon>
        <taxon>Tracheophyta</taxon>
        <taxon>Spermatophyta</taxon>
        <taxon>Magnoliopsida</taxon>
        <taxon>eudicotyledons</taxon>
        <taxon>Gunneridae</taxon>
        <taxon>Pentapetalae</taxon>
        <taxon>asterids</taxon>
        <taxon>lamiids</taxon>
        <taxon>Solanales</taxon>
        <taxon>Solanaceae</taxon>
        <taxon>Nicotianoideae</taxon>
        <taxon>Nicotianeae</taxon>
        <taxon>Nicotiana</taxon>
    </lineage>
</organism>
<dbReference type="Proteomes" id="UP000790787">
    <property type="component" value="Chromosome 19"/>
</dbReference>
<sequence length="368" mass="41345">MTPDQFIWQPYDEGIIADLPERCSRGRHVWMASVPLICQNIVEDHVPKRVLRQFGLAQGVPDNSQWEDAHFLRDKRYKADPVFQQFIAEQTALWGPRADRVVHDVPAHVTIPYDDPYMIWYRRITRTLIGNPVRRADRGYQLYAGQHEALGRALHYLYRMGLEMQQEAVDERVRGWARTVSAVSVEALLAASQGRRLSFDPDYAPAEYEDGPPLTLYRRGGAGRARGGRQGGRASPVGHRLVDKDDDEDSLLSVATLSTSREFRQSKPKRKSGSSTAADSSKKAKQKERPAENGKEDSGSKSKRNSESSLSTESSERAKQKDQPAENGKGRQKEQQIENGNDGVQTREENCEGDDSANVNKEIVAQPS</sequence>
<keyword evidence="1" id="KW-1185">Reference proteome</keyword>
<evidence type="ECO:0000313" key="2">
    <source>
        <dbReference type="RefSeq" id="XP_075095593.1"/>
    </source>
</evidence>
<reference evidence="2" key="2">
    <citation type="submission" date="2025-08" db="UniProtKB">
        <authorList>
            <consortium name="RefSeq"/>
        </authorList>
    </citation>
    <scope>IDENTIFICATION</scope>
    <source>
        <tissue evidence="2">Leaf</tissue>
    </source>
</reference>
<reference evidence="1" key="1">
    <citation type="journal article" date="2014" name="Nat. Commun.">
        <title>The tobacco genome sequence and its comparison with those of tomato and potato.</title>
        <authorList>
            <person name="Sierro N."/>
            <person name="Battey J.N."/>
            <person name="Ouadi S."/>
            <person name="Bakaher N."/>
            <person name="Bovet L."/>
            <person name="Willig A."/>
            <person name="Goepfert S."/>
            <person name="Peitsch M.C."/>
            <person name="Ivanov N.V."/>
        </authorList>
    </citation>
    <scope>NUCLEOTIDE SEQUENCE [LARGE SCALE GENOMIC DNA]</scope>
</reference>